<dbReference type="EMBL" id="ML976614">
    <property type="protein sequence ID" value="KAF1851055.1"/>
    <property type="molecule type" value="Genomic_DNA"/>
</dbReference>
<reference evidence="1" key="1">
    <citation type="submission" date="2020-01" db="EMBL/GenBank/DDBJ databases">
        <authorList>
            <consortium name="DOE Joint Genome Institute"/>
            <person name="Haridas S."/>
            <person name="Albert R."/>
            <person name="Binder M."/>
            <person name="Bloem J."/>
            <person name="Labutti K."/>
            <person name="Salamov A."/>
            <person name="Andreopoulos B."/>
            <person name="Baker S.E."/>
            <person name="Barry K."/>
            <person name="Bills G."/>
            <person name="Bluhm B.H."/>
            <person name="Cannon C."/>
            <person name="Castanera R."/>
            <person name="Culley D.E."/>
            <person name="Daum C."/>
            <person name="Ezra D."/>
            <person name="Gonzalez J.B."/>
            <person name="Henrissat B."/>
            <person name="Kuo A."/>
            <person name="Liang C."/>
            <person name="Lipzen A."/>
            <person name="Lutzoni F."/>
            <person name="Magnuson J."/>
            <person name="Mondo S."/>
            <person name="Nolan M."/>
            <person name="Ohm R."/>
            <person name="Pangilinan J."/>
            <person name="Park H.-J."/>
            <person name="Ramirez L."/>
            <person name="Alfaro M."/>
            <person name="Sun H."/>
            <person name="Tritt A."/>
            <person name="Yoshinaga Y."/>
            <person name="Zwiers L.-H."/>
            <person name="Turgeon B.G."/>
            <person name="Goodwin S.B."/>
            <person name="Spatafora J.W."/>
            <person name="Crous P.W."/>
            <person name="Grigoriev I.V."/>
        </authorList>
    </citation>
    <scope>NUCLEOTIDE SEQUENCE</scope>
    <source>
        <strain evidence="1">CBS 394.84</strain>
    </source>
</reference>
<evidence type="ECO:0008006" key="3">
    <source>
        <dbReference type="Google" id="ProtNLM"/>
    </source>
</evidence>
<dbReference type="AlphaFoldDB" id="A0A9P4GSR2"/>
<evidence type="ECO:0000313" key="1">
    <source>
        <dbReference type="EMBL" id="KAF1851055.1"/>
    </source>
</evidence>
<protein>
    <recommendedName>
        <fullName evidence="3">Protein-ribulosamine 3-kinase</fullName>
    </recommendedName>
</protein>
<proteinExistence type="predicted"/>
<accession>A0A9P4GSR2</accession>
<keyword evidence="2" id="KW-1185">Reference proteome</keyword>
<dbReference type="GeneID" id="63853637"/>
<evidence type="ECO:0000313" key="2">
    <source>
        <dbReference type="Proteomes" id="UP000800039"/>
    </source>
</evidence>
<gene>
    <name evidence="1" type="ORF">K460DRAFT_401082</name>
</gene>
<dbReference type="OrthoDB" id="5772781at2759"/>
<name>A0A9P4GSR2_9PLEO</name>
<sequence>MVKTAAEPKTTIIASATPERRWAEVGVGKDALDVVEVPFVGTDVAFESHGMIMLKGEYESSKIIYGLPKPIGFGRYKIENPPTYFYLSEFVDMDVTTAPDPSEFTERLAQLHQVMSTNHCHVAPGSFIKDTAYSLNPNAVKLGIWRCQFSSVFRSKEYTRHYLRNYPAEEPVAEFNDRNRVYSLKNDPNYSVGHPGTSLRKSAYNNMCYLCEKYAPVEGIDKYDPRIDPSVTGAYITPHLAGNLV</sequence>
<dbReference type="RefSeq" id="XP_040793618.1">
    <property type="nucleotide sequence ID" value="XM_040936387.1"/>
</dbReference>
<organism evidence="1 2">
    <name type="scientific">Cucurbitaria berberidis CBS 394.84</name>
    <dbReference type="NCBI Taxonomy" id="1168544"/>
    <lineage>
        <taxon>Eukaryota</taxon>
        <taxon>Fungi</taxon>
        <taxon>Dikarya</taxon>
        <taxon>Ascomycota</taxon>
        <taxon>Pezizomycotina</taxon>
        <taxon>Dothideomycetes</taxon>
        <taxon>Pleosporomycetidae</taxon>
        <taxon>Pleosporales</taxon>
        <taxon>Pleosporineae</taxon>
        <taxon>Cucurbitariaceae</taxon>
        <taxon>Cucurbitaria</taxon>
    </lineage>
</organism>
<dbReference type="Proteomes" id="UP000800039">
    <property type="component" value="Unassembled WGS sequence"/>
</dbReference>
<comment type="caution">
    <text evidence="1">The sequence shown here is derived from an EMBL/GenBank/DDBJ whole genome shotgun (WGS) entry which is preliminary data.</text>
</comment>